<dbReference type="NCBIfam" id="TIGR00231">
    <property type="entry name" value="small_GTP"/>
    <property type="match status" value="1"/>
</dbReference>
<keyword evidence="1" id="KW-0547">Nucleotide-binding</keyword>
<dbReference type="FunFam" id="3.40.50.300:FF:002463">
    <property type="entry name" value="Small nuclear ribonucleoprotein component-like protein"/>
    <property type="match status" value="1"/>
</dbReference>
<dbReference type="GeneID" id="22577974"/>
<dbReference type="InterPro" id="IPR014721">
    <property type="entry name" value="Ribsml_uS5_D2-typ_fold_subgr"/>
</dbReference>
<dbReference type="InterPro" id="IPR005225">
    <property type="entry name" value="Small_GTP-bd"/>
</dbReference>
<dbReference type="PROSITE" id="PS51722">
    <property type="entry name" value="G_TR_2"/>
    <property type="match status" value="1"/>
</dbReference>
<evidence type="ECO:0000256" key="3">
    <source>
        <dbReference type="SAM" id="MobiDB-lite"/>
    </source>
</evidence>
<dbReference type="Proteomes" id="UP000063063">
    <property type="component" value="Chromosome 32"/>
</dbReference>
<dbReference type="GO" id="GO:0046540">
    <property type="term" value="C:U4/U6 x U5 tri-snRNP complex"/>
    <property type="evidence" value="ECO:0007669"/>
    <property type="project" value="TreeGrafter"/>
</dbReference>
<dbReference type="SUPFAM" id="SSF54211">
    <property type="entry name" value="Ribosomal protein S5 domain 2-like"/>
    <property type="match status" value="1"/>
</dbReference>
<dbReference type="VEuPathDB" id="TriTrypDB:LPAL13_320029200"/>
<dbReference type="GO" id="GO:0003924">
    <property type="term" value="F:GTPase activity"/>
    <property type="evidence" value="ECO:0007669"/>
    <property type="project" value="InterPro"/>
</dbReference>
<dbReference type="Pfam" id="PF00009">
    <property type="entry name" value="GTP_EFTU"/>
    <property type="match status" value="1"/>
</dbReference>
<dbReference type="SMART" id="SM00838">
    <property type="entry name" value="EFG_C"/>
    <property type="match status" value="1"/>
</dbReference>
<dbReference type="Pfam" id="PF00679">
    <property type="entry name" value="EFG_C"/>
    <property type="match status" value="1"/>
</dbReference>
<keyword evidence="2" id="KW-0342">GTP-binding</keyword>
<dbReference type="GO" id="GO:0071007">
    <property type="term" value="C:U2-type catalytic step 2 spliceosome"/>
    <property type="evidence" value="ECO:0007669"/>
    <property type="project" value="TreeGrafter"/>
</dbReference>
<dbReference type="SUPFAM" id="SSF52540">
    <property type="entry name" value="P-loop containing nucleoside triphosphate hydrolases"/>
    <property type="match status" value="1"/>
</dbReference>
<sequence>MDFGYDEYGNRTSANGGGGEKGEEEGNADVRSVRESRDNSTCQLHGAEEDTLGRSLDNRDVENHSDFSDDVELVIGEEGTQRLDQPLIDQSEVQSHGRRGVGRNREVQFLVEDRHAEQTSTVSTSGVLLLNGDRCQQQPHDVSASQRYLDVLAALPDRMRNVVVVGSLHHGKTSLVELLLHENSYHKRQDEVDREMTLKSHALTIITGGAVLQPTSRQITVIDTPGHPDLIGETASGMRLADAVLFCVDVAESLSDHSERLLRHAVVNEQLPIVLVITKVDRLIIDLKLPPLDAYRKLRIVVDSVNNIIASCGTTYDAFLVSPERGTVCFSSAKLGLFFSLETFAMKYAALYPSINAAALATKLWGQVTYDKKEFKKILNFRQRPSFVQFVLEPLYKIVAHSVTGEAAQILSSDLAKLPRSPLSALQEAMRYFCGAPTGEILDAVLSVLPAPLTRSQWLSEKYGASALCSMTIEATASATEVERDAAATARANDLVIAVASLQRVFDDKDTLAAVVRVTHGTLRLNSSRKSKGAWVSSSRNGEQSRPRLIAFDEFSSEVDPYYEVEVDGLYLRTVEDGFVPVQQATAGQTVYVTGLPARSGSHVFLVGGAAAAAVLAEDEGAPCPSEARSMTSEWVAPIKVRSLGFPQPLLHVSMEVRDPTKASSVQGGLGVLLRTSPGLDVHKEETGEYTISGFGELQLDTALHELRHGLCPNAPVGISQPFVTLAETVQDAEGLLAMTGTRHNSVGFVSGVLPRAFTNAIEYEQLCLFSAELDEGHQPCRLWTVLRHDYGFDALDAQHILAAGPDCTKGPSILIDDTLPEETRHTLKVAHQRAIVSAFRATMAAGPLVGGMVRGVAAKLIFADIDASTRDAVVLSNARTALRHALFGARPRLMEPVMTAEILCTPECVLQLGDILQQRRGAVLGEEPIAATTLIRARALVPAMDSFGLETQIRMLTHGQAFPLFQFRQWDVVPGDPFDASIHVGPLEPARGHQLARDFVLKTRFRKGLPQNMLTDL</sequence>
<feature type="region of interest" description="Disordered" evidence="3">
    <location>
        <begin position="1"/>
        <end position="43"/>
    </location>
</feature>
<name>A0A088SH33_LEIPA</name>
<evidence type="ECO:0000256" key="1">
    <source>
        <dbReference type="ARBA" id="ARBA00022741"/>
    </source>
</evidence>
<dbReference type="InterPro" id="IPR044121">
    <property type="entry name" value="Snu114_GTP-bd"/>
</dbReference>
<dbReference type="GO" id="GO:0030623">
    <property type="term" value="F:U5 snRNA binding"/>
    <property type="evidence" value="ECO:0007669"/>
    <property type="project" value="TreeGrafter"/>
</dbReference>
<gene>
    <name evidence="5" type="ORF">LPMP_322330</name>
</gene>
<dbReference type="Gene3D" id="3.30.70.870">
    <property type="entry name" value="Elongation Factor G (Translational Gtpase), domain 3"/>
    <property type="match status" value="1"/>
</dbReference>
<dbReference type="InterPro" id="IPR000640">
    <property type="entry name" value="EFG_V-like"/>
</dbReference>
<feature type="domain" description="Tr-type G" evidence="4">
    <location>
        <begin position="157"/>
        <end position="357"/>
    </location>
</feature>
<reference evidence="5 6" key="1">
    <citation type="journal article" date="2015" name="Sci. Rep.">
        <title>The genome of Leishmania panamensis: insights into genomics of the L. (Viannia) subgenus.</title>
        <authorList>
            <person name="Llanes A."/>
            <person name="Restrepo C.M."/>
            <person name="Vecchio G.D."/>
            <person name="Anguizola F.J."/>
            <person name="Lleonart R."/>
        </authorList>
    </citation>
    <scope>NUCLEOTIDE SEQUENCE [LARGE SCALE GENOMIC DNA]</scope>
    <source>
        <strain evidence="5 6">MHOM/PA/94/PSC-1</strain>
    </source>
</reference>
<dbReference type="PANTHER" id="PTHR42908:SF6">
    <property type="entry name" value="116 KDA U5 SMALL NUCLEAR RIBONUCLEOPROTEIN COMPONENT"/>
    <property type="match status" value="1"/>
</dbReference>
<dbReference type="EMBL" id="CP009401">
    <property type="protein sequence ID" value="AIO01117.1"/>
    <property type="molecule type" value="Genomic_DNA"/>
</dbReference>
<dbReference type="OrthoDB" id="364892at2759"/>
<dbReference type="VEuPathDB" id="TriTrypDB:LPMP_322330"/>
<dbReference type="Pfam" id="PF14492">
    <property type="entry name" value="EFG_III"/>
    <property type="match status" value="1"/>
</dbReference>
<dbReference type="eggNOG" id="KOG0468">
    <property type="taxonomic scope" value="Eukaryota"/>
</dbReference>
<dbReference type="AlphaFoldDB" id="A0A088SH33"/>
<dbReference type="InterPro" id="IPR027417">
    <property type="entry name" value="P-loop_NTPase"/>
</dbReference>
<dbReference type="GO" id="GO:0000398">
    <property type="term" value="P:mRNA splicing, via spliceosome"/>
    <property type="evidence" value="ECO:0007669"/>
    <property type="project" value="TreeGrafter"/>
</dbReference>
<dbReference type="PANTHER" id="PTHR42908">
    <property type="entry name" value="TRANSLATION ELONGATION FACTOR-RELATED"/>
    <property type="match status" value="1"/>
</dbReference>
<dbReference type="Gene3D" id="3.30.70.240">
    <property type="match status" value="1"/>
</dbReference>
<dbReference type="InterPro" id="IPR035647">
    <property type="entry name" value="EFG_III/V"/>
</dbReference>
<evidence type="ECO:0000259" key="4">
    <source>
        <dbReference type="PROSITE" id="PS51722"/>
    </source>
</evidence>
<dbReference type="InterPro" id="IPR020568">
    <property type="entry name" value="Ribosomal_Su5_D2-typ_SF"/>
</dbReference>
<dbReference type="Gene3D" id="3.30.230.10">
    <property type="match status" value="1"/>
</dbReference>
<dbReference type="CDD" id="cd04167">
    <property type="entry name" value="Snu114p"/>
    <property type="match status" value="1"/>
</dbReference>
<dbReference type="GO" id="GO:0005829">
    <property type="term" value="C:cytosol"/>
    <property type="evidence" value="ECO:0007669"/>
    <property type="project" value="TreeGrafter"/>
</dbReference>
<evidence type="ECO:0000256" key="2">
    <source>
        <dbReference type="ARBA" id="ARBA00023134"/>
    </source>
</evidence>
<accession>A0A088SH33</accession>
<organism evidence="5 6">
    <name type="scientific">Leishmania panamensis</name>
    <dbReference type="NCBI Taxonomy" id="5679"/>
    <lineage>
        <taxon>Eukaryota</taxon>
        <taxon>Discoba</taxon>
        <taxon>Euglenozoa</taxon>
        <taxon>Kinetoplastea</taxon>
        <taxon>Metakinetoplastina</taxon>
        <taxon>Trypanosomatida</taxon>
        <taxon>Trypanosomatidae</taxon>
        <taxon>Leishmaniinae</taxon>
        <taxon>Leishmania</taxon>
        <taxon>Leishmania guyanensis species complex</taxon>
    </lineage>
</organism>
<dbReference type="KEGG" id="lpan:LPMP_322330"/>
<dbReference type="FunFam" id="3.30.70.870:FF:000002">
    <property type="entry name" value="Translation elongation factor 2"/>
    <property type="match status" value="1"/>
</dbReference>
<dbReference type="GO" id="GO:0005525">
    <property type="term" value="F:GTP binding"/>
    <property type="evidence" value="ECO:0007669"/>
    <property type="project" value="UniProtKB-KW"/>
</dbReference>
<evidence type="ECO:0000313" key="6">
    <source>
        <dbReference type="Proteomes" id="UP000063063"/>
    </source>
</evidence>
<dbReference type="InterPro" id="IPR041095">
    <property type="entry name" value="EFG_II"/>
</dbReference>
<dbReference type="SUPFAM" id="SSF54980">
    <property type="entry name" value="EF-G C-terminal domain-like"/>
    <property type="match status" value="2"/>
</dbReference>
<evidence type="ECO:0000313" key="5">
    <source>
        <dbReference type="EMBL" id="AIO01117.1"/>
    </source>
</evidence>
<protein>
    <submittedName>
        <fullName evidence="5">Small nuclear ribonucleoprotein component-like protein</fullName>
    </submittedName>
</protein>
<proteinExistence type="predicted"/>
<dbReference type="RefSeq" id="XP_010701917.1">
    <property type="nucleotide sequence ID" value="XM_010703615.1"/>
</dbReference>
<dbReference type="InterPro" id="IPR000795">
    <property type="entry name" value="T_Tr_GTP-bd_dom"/>
</dbReference>
<keyword evidence="6" id="KW-1185">Reference proteome</keyword>
<dbReference type="Gene3D" id="3.40.50.300">
    <property type="entry name" value="P-loop containing nucleotide triphosphate hydrolases"/>
    <property type="match status" value="1"/>
</dbReference>
<dbReference type="FunFam" id="3.30.230.10:FF:000175">
    <property type="entry name" value="Small nuclear ribonucleoprotein component-like protein"/>
    <property type="match status" value="1"/>
</dbReference>